<name>A0ABZ3C6Y9_9ACTN</name>
<evidence type="ECO:0000313" key="2">
    <source>
        <dbReference type="Proteomes" id="UP001434337"/>
    </source>
</evidence>
<keyword evidence="2" id="KW-1185">Reference proteome</keyword>
<sequence length="41" mass="4401">MVYERFFVSCGELDGFLLFGGAGDVTTVYWAILLAGATVNP</sequence>
<protein>
    <submittedName>
        <fullName evidence="1">Uncharacterized protein</fullName>
    </submittedName>
</protein>
<dbReference type="RefSeq" id="WP_342372576.1">
    <property type="nucleotide sequence ID" value="NZ_CP115965.1"/>
</dbReference>
<dbReference type="Proteomes" id="UP001434337">
    <property type="component" value="Chromosome"/>
</dbReference>
<proteinExistence type="predicted"/>
<gene>
    <name evidence="1" type="ORF">PCC79_17015</name>
</gene>
<accession>A0ABZ3C6Y9</accession>
<dbReference type="EMBL" id="CP115965">
    <property type="protein sequence ID" value="WZW98560.1"/>
    <property type="molecule type" value="Genomic_DNA"/>
</dbReference>
<organism evidence="1 2">
    <name type="scientific">Propioniciclava soli</name>
    <dbReference type="NCBI Taxonomy" id="2775081"/>
    <lineage>
        <taxon>Bacteria</taxon>
        <taxon>Bacillati</taxon>
        <taxon>Actinomycetota</taxon>
        <taxon>Actinomycetes</taxon>
        <taxon>Propionibacteriales</taxon>
        <taxon>Propionibacteriaceae</taxon>
        <taxon>Propioniciclava</taxon>
    </lineage>
</organism>
<reference evidence="1 2" key="1">
    <citation type="journal article" date="2023" name="Environ Microbiome">
        <title>A coral-associated actinobacterium mitigates coral bleaching under heat stress.</title>
        <authorList>
            <person name="Li J."/>
            <person name="Zou Y."/>
            <person name="Li Q."/>
            <person name="Zhang J."/>
            <person name="Bourne D.G."/>
            <person name="Lyu Y."/>
            <person name="Liu C."/>
            <person name="Zhang S."/>
        </authorList>
    </citation>
    <scope>NUCLEOTIDE SEQUENCE [LARGE SCALE GENOMIC DNA]</scope>
    <source>
        <strain evidence="1 2">SCSIO 13291</strain>
    </source>
</reference>
<evidence type="ECO:0000313" key="1">
    <source>
        <dbReference type="EMBL" id="WZW98560.1"/>
    </source>
</evidence>